<evidence type="ECO:0000256" key="1">
    <source>
        <dbReference type="SAM" id="MobiDB-lite"/>
    </source>
</evidence>
<evidence type="ECO:0000313" key="3">
    <source>
        <dbReference type="Proteomes" id="UP000265520"/>
    </source>
</evidence>
<protein>
    <submittedName>
        <fullName evidence="2">Uncharacterized protein</fullName>
    </submittedName>
</protein>
<evidence type="ECO:0000313" key="2">
    <source>
        <dbReference type="EMBL" id="MCI53578.1"/>
    </source>
</evidence>
<feature type="non-terminal residue" evidence="2">
    <location>
        <position position="26"/>
    </location>
</feature>
<sequence>MFREAGEQWPVIIPDEELSQHAPGTK</sequence>
<keyword evidence="3" id="KW-1185">Reference proteome</keyword>
<name>A0A392SXK9_9FABA</name>
<feature type="region of interest" description="Disordered" evidence="1">
    <location>
        <begin position="1"/>
        <end position="26"/>
    </location>
</feature>
<organism evidence="2 3">
    <name type="scientific">Trifolium medium</name>
    <dbReference type="NCBI Taxonomy" id="97028"/>
    <lineage>
        <taxon>Eukaryota</taxon>
        <taxon>Viridiplantae</taxon>
        <taxon>Streptophyta</taxon>
        <taxon>Embryophyta</taxon>
        <taxon>Tracheophyta</taxon>
        <taxon>Spermatophyta</taxon>
        <taxon>Magnoliopsida</taxon>
        <taxon>eudicotyledons</taxon>
        <taxon>Gunneridae</taxon>
        <taxon>Pentapetalae</taxon>
        <taxon>rosids</taxon>
        <taxon>fabids</taxon>
        <taxon>Fabales</taxon>
        <taxon>Fabaceae</taxon>
        <taxon>Papilionoideae</taxon>
        <taxon>50 kb inversion clade</taxon>
        <taxon>NPAAA clade</taxon>
        <taxon>Hologalegina</taxon>
        <taxon>IRL clade</taxon>
        <taxon>Trifolieae</taxon>
        <taxon>Trifolium</taxon>
    </lineage>
</organism>
<dbReference type="AlphaFoldDB" id="A0A392SXK9"/>
<accession>A0A392SXK9</accession>
<dbReference type="EMBL" id="LXQA010465413">
    <property type="protein sequence ID" value="MCI53578.1"/>
    <property type="molecule type" value="Genomic_DNA"/>
</dbReference>
<proteinExistence type="predicted"/>
<reference evidence="2 3" key="1">
    <citation type="journal article" date="2018" name="Front. Plant Sci.">
        <title>Red Clover (Trifolium pratense) and Zigzag Clover (T. medium) - A Picture of Genomic Similarities and Differences.</title>
        <authorList>
            <person name="Dluhosova J."/>
            <person name="Istvanek J."/>
            <person name="Nedelnik J."/>
            <person name="Repkova J."/>
        </authorList>
    </citation>
    <scope>NUCLEOTIDE SEQUENCE [LARGE SCALE GENOMIC DNA]</scope>
    <source>
        <strain evidence="3">cv. 10/8</strain>
        <tissue evidence="2">Leaf</tissue>
    </source>
</reference>
<dbReference type="Proteomes" id="UP000265520">
    <property type="component" value="Unassembled WGS sequence"/>
</dbReference>
<comment type="caution">
    <text evidence="2">The sequence shown here is derived from an EMBL/GenBank/DDBJ whole genome shotgun (WGS) entry which is preliminary data.</text>
</comment>